<name>A0ABU7BER8_9TELE</name>
<evidence type="ECO:0000256" key="1">
    <source>
        <dbReference type="SAM" id="MobiDB-lite"/>
    </source>
</evidence>
<feature type="compositionally biased region" description="Polar residues" evidence="1">
    <location>
        <begin position="49"/>
        <end position="58"/>
    </location>
</feature>
<evidence type="ECO:0000313" key="3">
    <source>
        <dbReference type="Proteomes" id="UP001345963"/>
    </source>
</evidence>
<comment type="caution">
    <text evidence="2">The sequence shown here is derived from an EMBL/GenBank/DDBJ whole genome shotgun (WGS) entry which is preliminary data.</text>
</comment>
<proteinExistence type="predicted"/>
<feature type="compositionally biased region" description="Basic and acidic residues" evidence="1">
    <location>
        <begin position="36"/>
        <end position="47"/>
    </location>
</feature>
<feature type="region of interest" description="Disordered" evidence="1">
    <location>
        <begin position="27"/>
        <end position="58"/>
    </location>
</feature>
<evidence type="ECO:0000313" key="2">
    <source>
        <dbReference type="EMBL" id="MED6248130.1"/>
    </source>
</evidence>
<accession>A0ABU7BER8</accession>
<dbReference type="Proteomes" id="UP001345963">
    <property type="component" value="Unassembled WGS sequence"/>
</dbReference>
<keyword evidence="3" id="KW-1185">Reference proteome</keyword>
<organism evidence="2 3">
    <name type="scientific">Ataeniobius toweri</name>
    <dbReference type="NCBI Taxonomy" id="208326"/>
    <lineage>
        <taxon>Eukaryota</taxon>
        <taxon>Metazoa</taxon>
        <taxon>Chordata</taxon>
        <taxon>Craniata</taxon>
        <taxon>Vertebrata</taxon>
        <taxon>Euteleostomi</taxon>
        <taxon>Actinopterygii</taxon>
        <taxon>Neopterygii</taxon>
        <taxon>Teleostei</taxon>
        <taxon>Neoteleostei</taxon>
        <taxon>Acanthomorphata</taxon>
        <taxon>Ovalentaria</taxon>
        <taxon>Atherinomorphae</taxon>
        <taxon>Cyprinodontiformes</taxon>
        <taxon>Goodeidae</taxon>
        <taxon>Ataeniobius</taxon>
    </lineage>
</organism>
<gene>
    <name evidence="2" type="ORF">ATANTOWER_027289</name>
</gene>
<reference evidence="2 3" key="1">
    <citation type="submission" date="2021-07" db="EMBL/GenBank/DDBJ databases">
        <authorList>
            <person name="Palmer J.M."/>
        </authorList>
    </citation>
    <scope>NUCLEOTIDE SEQUENCE [LARGE SCALE GENOMIC DNA]</scope>
    <source>
        <strain evidence="2 3">AT_MEX2019</strain>
        <tissue evidence="2">Muscle</tissue>
    </source>
</reference>
<sequence length="58" mass="6376">NDANLSDMYKPQFTFLPGTNHLRLQASSDAAAAAQQEKRESSREKLPVKSTQEVEAVA</sequence>
<dbReference type="EMBL" id="JAHUTI010049837">
    <property type="protein sequence ID" value="MED6248130.1"/>
    <property type="molecule type" value="Genomic_DNA"/>
</dbReference>
<feature type="non-terminal residue" evidence="2">
    <location>
        <position position="1"/>
    </location>
</feature>
<protein>
    <submittedName>
        <fullName evidence="2">Uncharacterized protein</fullName>
    </submittedName>
</protein>